<reference evidence="8 9" key="1">
    <citation type="submission" date="2015-10" db="EMBL/GenBank/DDBJ databases">
        <title>Draft genome sequence of Streptomyces caeruleatus NRRL B-24802, type strain for the species Streptomyces caeruleatus.</title>
        <authorList>
            <person name="Ruckert C."/>
            <person name="Winkler A."/>
            <person name="Kalinowski J."/>
            <person name="Kampfer P."/>
            <person name="Glaeser S."/>
        </authorList>
    </citation>
    <scope>NUCLEOTIDE SEQUENCE [LARGE SCALE GENOMIC DNA]</scope>
    <source>
        <strain evidence="8 9">NRRL B-24802</strain>
    </source>
</reference>
<accession>A0A117RS28</accession>
<keyword evidence="6 7" id="KW-0503">Monooxygenase</keyword>
<dbReference type="OrthoDB" id="5241086at2"/>
<dbReference type="InterPro" id="IPR001128">
    <property type="entry name" value="Cyt_P450"/>
</dbReference>
<keyword evidence="2 7" id="KW-0349">Heme</keyword>
<evidence type="ECO:0000256" key="2">
    <source>
        <dbReference type="ARBA" id="ARBA00022617"/>
    </source>
</evidence>
<dbReference type="SUPFAM" id="SSF48264">
    <property type="entry name" value="Cytochrome P450"/>
    <property type="match status" value="1"/>
</dbReference>
<dbReference type="InterPro" id="IPR017972">
    <property type="entry name" value="Cyt_P450_CS"/>
</dbReference>
<dbReference type="GO" id="GO:0020037">
    <property type="term" value="F:heme binding"/>
    <property type="evidence" value="ECO:0007669"/>
    <property type="project" value="InterPro"/>
</dbReference>
<dbReference type="PRINTS" id="PR00385">
    <property type="entry name" value="P450"/>
</dbReference>
<evidence type="ECO:0000256" key="3">
    <source>
        <dbReference type="ARBA" id="ARBA00022723"/>
    </source>
</evidence>
<dbReference type="Gene3D" id="1.10.630.10">
    <property type="entry name" value="Cytochrome P450"/>
    <property type="match status" value="1"/>
</dbReference>
<dbReference type="GO" id="GO:0036199">
    <property type="term" value="F:cholest-4-en-3-one 26-monooxygenase activity"/>
    <property type="evidence" value="ECO:0007669"/>
    <property type="project" value="TreeGrafter"/>
</dbReference>
<dbReference type="FunFam" id="1.10.630.10:FF:000018">
    <property type="entry name" value="Cytochrome P450 monooxygenase"/>
    <property type="match status" value="1"/>
</dbReference>
<dbReference type="GO" id="GO:0008395">
    <property type="term" value="F:steroid hydroxylase activity"/>
    <property type="evidence" value="ECO:0007669"/>
    <property type="project" value="TreeGrafter"/>
</dbReference>
<dbReference type="GO" id="GO:0005506">
    <property type="term" value="F:iron ion binding"/>
    <property type="evidence" value="ECO:0007669"/>
    <property type="project" value="InterPro"/>
</dbReference>
<sequence>MTVTPITGIEDVNLGDIAFWGRPPQDRATAFRLLREHPTPVRFPEPKSPWAESGPGYYALVRHADVSEANRNAEVFSSEPSALTITDMPPEFNEFFGSLVNMDDPRHASIRRIVSSSFSPRMMRRLTGDIERIAAEVVSDLSDALATSGPRDFVAEVSSRVPLLVILDMMGIPRSHYPTVLECSNVIAAGDDPELLGATQTEQEAAYLQAASVLAELMADIGAQRRATPTGDLTSALVNAGQDGQRFTDQELSSFFIFLIVAGNETVRTALSHGLELLTDNPDQRALLTADLDDRLPGAVEEILRLSSPAIWMRRTVTRDHELGGRTYIKGDKLVLYYWSANRDEKVFERPEEFDILRSPNPHLSFGGGPHFCLGAHLARLEMTVLFRELFTRIPGIRSVGEPDQVLSGFFNGMKRLTCDTVGERTGS</sequence>
<evidence type="ECO:0000256" key="6">
    <source>
        <dbReference type="ARBA" id="ARBA00023033"/>
    </source>
</evidence>
<protein>
    <submittedName>
        <fullName evidence="8">Cytochrome</fullName>
    </submittedName>
</protein>
<dbReference type="RefSeq" id="WP_062716707.1">
    <property type="nucleotide sequence ID" value="NZ_KQ948924.1"/>
</dbReference>
<dbReference type="AlphaFoldDB" id="A0A117RS28"/>
<dbReference type="PRINTS" id="PR00359">
    <property type="entry name" value="BP450"/>
</dbReference>
<dbReference type="PROSITE" id="PS00086">
    <property type="entry name" value="CYTOCHROME_P450"/>
    <property type="match status" value="1"/>
</dbReference>
<dbReference type="Pfam" id="PF00067">
    <property type="entry name" value="p450"/>
    <property type="match status" value="1"/>
</dbReference>
<comment type="similarity">
    <text evidence="1 7">Belongs to the cytochrome P450 family.</text>
</comment>
<keyword evidence="9" id="KW-1185">Reference proteome</keyword>
<dbReference type="PANTHER" id="PTHR46696">
    <property type="entry name" value="P450, PUTATIVE (EUROFUNG)-RELATED"/>
    <property type="match status" value="1"/>
</dbReference>
<keyword evidence="4 7" id="KW-0560">Oxidoreductase</keyword>
<evidence type="ECO:0000313" key="9">
    <source>
        <dbReference type="Proteomes" id="UP000053429"/>
    </source>
</evidence>
<evidence type="ECO:0000256" key="1">
    <source>
        <dbReference type="ARBA" id="ARBA00010617"/>
    </source>
</evidence>
<dbReference type="PANTHER" id="PTHR46696:SF4">
    <property type="entry name" value="BIOTIN BIOSYNTHESIS CYTOCHROME P450"/>
    <property type="match status" value="1"/>
</dbReference>
<dbReference type="CDD" id="cd11033">
    <property type="entry name" value="CYP142-like"/>
    <property type="match status" value="1"/>
</dbReference>
<keyword evidence="3 7" id="KW-0479">Metal-binding</keyword>
<evidence type="ECO:0000256" key="4">
    <source>
        <dbReference type="ARBA" id="ARBA00023002"/>
    </source>
</evidence>
<comment type="caution">
    <text evidence="8">The sequence shown here is derived from an EMBL/GenBank/DDBJ whole genome shotgun (WGS) entry which is preliminary data.</text>
</comment>
<dbReference type="InterPro" id="IPR036396">
    <property type="entry name" value="Cyt_P450_sf"/>
</dbReference>
<dbReference type="InterPro" id="IPR002397">
    <property type="entry name" value="Cyt_P450_B"/>
</dbReference>
<organism evidence="8 9">
    <name type="scientific">Streptomyces caeruleatus</name>
    <dbReference type="NCBI Taxonomy" id="661399"/>
    <lineage>
        <taxon>Bacteria</taxon>
        <taxon>Bacillati</taxon>
        <taxon>Actinomycetota</taxon>
        <taxon>Actinomycetes</taxon>
        <taxon>Kitasatosporales</taxon>
        <taxon>Streptomycetaceae</taxon>
        <taxon>Streptomyces</taxon>
    </lineage>
</organism>
<dbReference type="EMBL" id="LMWY01000003">
    <property type="protein sequence ID" value="KUO06142.1"/>
    <property type="molecule type" value="Genomic_DNA"/>
</dbReference>
<dbReference type="STRING" id="661399.AQJ67_04945"/>
<gene>
    <name evidence="8" type="ORF">AQJ67_04945</name>
</gene>
<evidence type="ECO:0000256" key="7">
    <source>
        <dbReference type="RuleBase" id="RU000461"/>
    </source>
</evidence>
<proteinExistence type="inferred from homology"/>
<evidence type="ECO:0000313" key="8">
    <source>
        <dbReference type="EMBL" id="KUO06142.1"/>
    </source>
</evidence>
<dbReference type="GO" id="GO:0006707">
    <property type="term" value="P:cholesterol catabolic process"/>
    <property type="evidence" value="ECO:0007669"/>
    <property type="project" value="TreeGrafter"/>
</dbReference>
<evidence type="ECO:0000256" key="5">
    <source>
        <dbReference type="ARBA" id="ARBA00023004"/>
    </source>
</evidence>
<keyword evidence="5 7" id="KW-0408">Iron</keyword>
<dbReference type="Proteomes" id="UP000053429">
    <property type="component" value="Unassembled WGS sequence"/>
</dbReference>
<name>A0A117RS28_9ACTN</name>